<evidence type="ECO:0000256" key="1">
    <source>
        <dbReference type="ARBA" id="ARBA00022679"/>
    </source>
</evidence>
<dbReference type="Pfam" id="PF13469">
    <property type="entry name" value="Sulfotransfer_3"/>
    <property type="match status" value="1"/>
</dbReference>
<dbReference type="InterPro" id="IPR026634">
    <property type="entry name" value="TPST-like"/>
</dbReference>
<name>A0ABX0U8M9_9SPHN</name>
<dbReference type="EMBL" id="JAASQP010000001">
    <property type="protein sequence ID" value="NIJ25157.1"/>
    <property type="molecule type" value="Genomic_DNA"/>
</dbReference>
<reference evidence="2 3" key="1">
    <citation type="submission" date="2020-03" db="EMBL/GenBank/DDBJ databases">
        <title>Genomic Encyclopedia of Type Strains, Phase IV (KMG-IV): sequencing the most valuable type-strain genomes for metagenomic binning, comparative biology and taxonomic classification.</title>
        <authorList>
            <person name="Goeker M."/>
        </authorList>
    </citation>
    <scope>NUCLEOTIDE SEQUENCE [LARGE SCALE GENOMIC DNA]</scope>
    <source>
        <strain evidence="2 3">DSM 22753</strain>
    </source>
</reference>
<evidence type="ECO:0000313" key="2">
    <source>
        <dbReference type="EMBL" id="NIJ25157.1"/>
    </source>
</evidence>
<keyword evidence="3" id="KW-1185">Reference proteome</keyword>
<gene>
    <name evidence="2" type="ORF">FHT01_002699</name>
</gene>
<sequence length="314" mass="35510">MVDVAQYLFIVGLPRSGTKLLRDLLKNHSKIAILANETDLYPVFRDFFTRKRGEDWFELLWQQVGESKFFIRRNNAGDPIDPAHWKSLCPSATAAGAMKGLILASIDRTGDEIILGDKSPLHITCVREILGDFPDAKVLHIVRDGREVALSAIQAWKKDPLRAIQQWTDAVMSAHHAGSAVPDRFLTLRFEDLKSNPTRTLEAACAFLGLEYEPGMADLKGSAEGLGRARGKTQVMNLPDRAESLGPRQLKRMEEIFVPASRLYGYALKTSARRERRLSAIQMQLRRVMDIPGVVRFHIRQFGWIEGTRYVLRK</sequence>
<dbReference type="PANTHER" id="PTHR12788">
    <property type="entry name" value="PROTEIN-TYROSINE SULFOTRANSFERASE 2"/>
    <property type="match status" value="1"/>
</dbReference>
<organism evidence="2 3">
    <name type="scientific">Sphingomonas japonica</name>
    <dbReference type="NCBI Taxonomy" id="511662"/>
    <lineage>
        <taxon>Bacteria</taxon>
        <taxon>Pseudomonadati</taxon>
        <taxon>Pseudomonadota</taxon>
        <taxon>Alphaproteobacteria</taxon>
        <taxon>Sphingomonadales</taxon>
        <taxon>Sphingomonadaceae</taxon>
        <taxon>Sphingomonas</taxon>
    </lineage>
</organism>
<protein>
    <recommendedName>
        <fullName evidence="4">Sulfotransferase family protein</fullName>
    </recommendedName>
</protein>
<accession>A0ABX0U8M9</accession>
<keyword evidence="1" id="KW-0808">Transferase</keyword>
<dbReference type="Gene3D" id="3.40.50.300">
    <property type="entry name" value="P-loop containing nucleotide triphosphate hydrolases"/>
    <property type="match status" value="1"/>
</dbReference>
<evidence type="ECO:0008006" key="4">
    <source>
        <dbReference type="Google" id="ProtNLM"/>
    </source>
</evidence>
<proteinExistence type="predicted"/>
<dbReference type="Proteomes" id="UP000788153">
    <property type="component" value="Unassembled WGS sequence"/>
</dbReference>
<dbReference type="InterPro" id="IPR027417">
    <property type="entry name" value="P-loop_NTPase"/>
</dbReference>
<comment type="caution">
    <text evidence="2">The sequence shown here is derived from an EMBL/GenBank/DDBJ whole genome shotgun (WGS) entry which is preliminary data.</text>
</comment>
<dbReference type="SUPFAM" id="SSF52540">
    <property type="entry name" value="P-loop containing nucleoside triphosphate hydrolases"/>
    <property type="match status" value="1"/>
</dbReference>
<evidence type="ECO:0000313" key="3">
    <source>
        <dbReference type="Proteomes" id="UP000788153"/>
    </source>
</evidence>
<dbReference type="PANTHER" id="PTHR12788:SF10">
    <property type="entry name" value="PROTEIN-TYROSINE SULFOTRANSFERASE"/>
    <property type="match status" value="1"/>
</dbReference>